<comment type="caution">
    <text evidence="1">The sequence shown here is derived from an EMBL/GenBank/DDBJ whole genome shotgun (WGS) entry which is preliminary data.</text>
</comment>
<accession>A0A2G3E844</accession>
<gene>
    <name evidence="1" type="ORF">CSX00_10610</name>
</gene>
<dbReference type="Proteomes" id="UP000224317">
    <property type="component" value="Unassembled WGS sequence"/>
</dbReference>
<dbReference type="AlphaFoldDB" id="A0A2G3E844"/>
<protein>
    <submittedName>
        <fullName evidence="1">Uncharacterized protein</fullName>
    </submittedName>
</protein>
<proteinExistence type="predicted"/>
<dbReference type="EMBL" id="PDYH01000044">
    <property type="protein sequence ID" value="PHU39459.1"/>
    <property type="molecule type" value="Genomic_DNA"/>
</dbReference>
<reference evidence="1" key="1">
    <citation type="submission" date="2017-10" db="EMBL/GenBank/DDBJ databases">
        <title>Resolving the taxonomy of Roseburia spp., Eubacterium rectale and Agathobacter spp. through phylogenomic analysis.</title>
        <authorList>
            <person name="Sheridan P.O."/>
            <person name="Walker A.W."/>
            <person name="Duncan S.H."/>
            <person name="Scott K.P."/>
            <person name="Toole P.W.O."/>
            <person name="Luis P."/>
            <person name="Flint H.J."/>
        </authorList>
    </citation>
    <scope>NUCLEOTIDE SEQUENCE [LARGE SCALE GENOMIC DNA]</scope>
    <source>
        <strain evidence="1">JK10</strain>
    </source>
</reference>
<organism evidence="1 2">
    <name type="scientific">Pseudobutyrivibrio ruminis</name>
    <dbReference type="NCBI Taxonomy" id="46206"/>
    <lineage>
        <taxon>Bacteria</taxon>
        <taxon>Bacillati</taxon>
        <taxon>Bacillota</taxon>
        <taxon>Clostridia</taxon>
        <taxon>Lachnospirales</taxon>
        <taxon>Lachnospiraceae</taxon>
        <taxon>Pseudobutyrivibrio</taxon>
    </lineage>
</organism>
<name>A0A2G3E844_9FIRM</name>
<dbReference type="RefSeq" id="WP_099413688.1">
    <property type="nucleotide sequence ID" value="NZ_PDYH01000044.1"/>
</dbReference>
<evidence type="ECO:0000313" key="2">
    <source>
        <dbReference type="Proteomes" id="UP000224317"/>
    </source>
</evidence>
<evidence type="ECO:0000313" key="1">
    <source>
        <dbReference type="EMBL" id="PHU39459.1"/>
    </source>
</evidence>
<sequence>MNYTFRVQTEDEIQNYRGGSKICEIYDFFQYARELQSKIPLAFGQLKARFGEPHFISKNYEEMYEYNLCAESETGEITYLCAYCGPTGPAIGGIPSDPNSQKAAQALVNYIIEAAPIDYEMEAYYLDVPSKLTLGVKNGQPHYSEEEIDFDDPELKKLFNF</sequence>
<keyword evidence="2" id="KW-1185">Reference proteome</keyword>